<keyword evidence="2" id="KW-1185">Reference proteome</keyword>
<reference evidence="1" key="1">
    <citation type="submission" date="2023-07" db="EMBL/GenBank/DDBJ databases">
        <title>Sorghum-associated microbial communities from plants grown in Nebraska, USA.</title>
        <authorList>
            <person name="Schachtman D."/>
        </authorList>
    </citation>
    <scope>NUCLEOTIDE SEQUENCE</scope>
    <source>
        <strain evidence="1">2697</strain>
    </source>
</reference>
<name>A0ACC6KSJ0_9SPHI</name>
<dbReference type="Proteomes" id="UP001246858">
    <property type="component" value="Unassembled WGS sequence"/>
</dbReference>
<organism evidence="1 2">
    <name type="scientific">Pedobacter africanus</name>
    <dbReference type="NCBI Taxonomy" id="151894"/>
    <lineage>
        <taxon>Bacteria</taxon>
        <taxon>Pseudomonadati</taxon>
        <taxon>Bacteroidota</taxon>
        <taxon>Sphingobacteriia</taxon>
        <taxon>Sphingobacteriales</taxon>
        <taxon>Sphingobacteriaceae</taxon>
        <taxon>Pedobacter</taxon>
    </lineage>
</organism>
<evidence type="ECO:0000313" key="1">
    <source>
        <dbReference type="EMBL" id="MDR6782107.1"/>
    </source>
</evidence>
<dbReference type="EMBL" id="JAVDTF010000001">
    <property type="protein sequence ID" value="MDR6782107.1"/>
    <property type="molecule type" value="Genomic_DNA"/>
</dbReference>
<evidence type="ECO:0000313" key="2">
    <source>
        <dbReference type="Proteomes" id="UP001246858"/>
    </source>
</evidence>
<comment type="caution">
    <text evidence="1">The sequence shown here is derived from an EMBL/GenBank/DDBJ whole genome shotgun (WGS) entry which is preliminary data.</text>
</comment>
<accession>A0ACC6KSJ0</accession>
<sequence>MNKIFILPVLLLILMGCNKKEVVAPDFKVSTENDKTAFKVDEQINFNFSGNPNYITFYSGEDGRMYEFRERITAGARTDIGVPLQNMTTQLLTYSYSYAKAGTFKATFVVSNTNVYGSISDVKEIVLTIVP</sequence>
<proteinExistence type="predicted"/>
<gene>
    <name evidence="1" type="ORF">J2X78_000659</name>
</gene>
<protein>
    <submittedName>
        <fullName evidence="1">Uncharacterized protein</fullName>
    </submittedName>
</protein>